<dbReference type="CDD" id="cd15857">
    <property type="entry name" value="SNARE_SEC9C"/>
    <property type="match status" value="1"/>
</dbReference>
<sequence>MRITPLTHSSNTSVAGAAHYLMKLFFRKNRLSRAPPPDDPPATAPVPTPAIQPAYPAPASHGVQGTSAPIHPPPNASGYVGSHGLLGTRAPHHPPPNASGYTLHGGGAGNLYAVPVRPAAYGSSARHGSDSDVYRTPRSEHRRVSQGGPPANHINDTMGGFDTNREELFGGASRRIEQQHAPPQGLDSSAHGAYGASRLEAVDNVDYVPERQLTAEEEEEEDVEAVKSQIRFTKRQTVASTETALHAAAQAEESGRNTLGRLGTQGDSLQNTRNNLALASSHNRVAAEKTRELKKANGSMFAIHIKNPLRHAARAEAEEAEILAIRQKERAGREELSADGYESRSKIGRALNDTSGTIESRAKTSLAERARFQFEADESDDEMERQIGTNLESIADATGRLKGLAIATGREVDRQIVMVQGIRVESDQVEDQIVLNSNRLRRIR</sequence>
<dbReference type="CDD" id="cd15886">
    <property type="entry name" value="SNARE_SEC9N"/>
    <property type="match status" value="1"/>
</dbReference>
<comment type="similarity">
    <text evidence="1">Belongs to the SNAP-25 family.</text>
</comment>
<evidence type="ECO:0000259" key="3">
    <source>
        <dbReference type="PROSITE" id="PS50192"/>
    </source>
</evidence>
<evidence type="ECO:0000256" key="1">
    <source>
        <dbReference type="ARBA" id="ARBA00009480"/>
    </source>
</evidence>
<feature type="region of interest" description="Disordered" evidence="2">
    <location>
        <begin position="31"/>
        <end position="102"/>
    </location>
</feature>
<dbReference type="EMBL" id="JBBBZM010000037">
    <property type="protein sequence ID" value="KAL0637269.1"/>
    <property type="molecule type" value="Genomic_DNA"/>
</dbReference>
<dbReference type="PANTHER" id="PTHR19305:SF9">
    <property type="entry name" value="SYNAPTOSOMAL-ASSOCIATED PROTEIN 29"/>
    <property type="match status" value="1"/>
</dbReference>
<dbReference type="InterPro" id="IPR000727">
    <property type="entry name" value="T_SNARE_dom"/>
</dbReference>
<feature type="region of interest" description="Disordered" evidence="2">
    <location>
        <begin position="121"/>
        <end position="165"/>
    </location>
</feature>
<evidence type="ECO:0000256" key="2">
    <source>
        <dbReference type="SAM" id="MobiDB-lite"/>
    </source>
</evidence>
<reference evidence="4 5" key="1">
    <citation type="submission" date="2024-02" db="EMBL/GenBank/DDBJ databases">
        <title>Discinaceae phylogenomics.</title>
        <authorList>
            <person name="Dirks A.C."/>
            <person name="James T.Y."/>
        </authorList>
    </citation>
    <scope>NUCLEOTIDE SEQUENCE [LARGE SCALE GENOMIC DNA]</scope>
    <source>
        <strain evidence="4 5">ACD0624</strain>
    </source>
</reference>
<keyword evidence="5" id="KW-1185">Reference proteome</keyword>
<evidence type="ECO:0000313" key="4">
    <source>
        <dbReference type="EMBL" id="KAL0637269.1"/>
    </source>
</evidence>
<feature type="compositionally biased region" description="Basic and acidic residues" evidence="2">
    <location>
        <begin position="127"/>
        <end position="143"/>
    </location>
</feature>
<feature type="compositionally biased region" description="Pro residues" evidence="2">
    <location>
        <begin position="34"/>
        <end position="50"/>
    </location>
</feature>
<organism evidence="4 5">
    <name type="scientific">Discina gigas</name>
    <dbReference type="NCBI Taxonomy" id="1032678"/>
    <lineage>
        <taxon>Eukaryota</taxon>
        <taxon>Fungi</taxon>
        <taxon>Dikarya</taxon>
        <taxon>Ascomycota</taxon>
        <taxon>Pezizomycotina</taxon>
        <taxon>Pezizomycetes</taxon>
        <taxon>Pezizales</taxon>
        <taxon>Discinaceae</taxon>
        <taxon>Discina</taxon>
    </lineage>
</organism>
<dbReference type="Gene3D" id="1.20.5.110">
    <property type="match status" value="2"/>
</dbReference>
<dbReference type="PANTHER" id="PTHR19305">
    <property type="entry name" value="SYNAPTOSOMAL ASSOCIATED PROTEIN"/>
    <property type="match status" value="1"/>
</dbReference>
<accession>A0ABR3GMW8</accession>
<evidence type="ECO:0000313" key="5">
    <source>
        <dbReference type="Proteomes" id="UP001447188"/>
    </source>
</evidence>
<feature type="domain" description="T-SNARE coiled-coil homology" evidence="3">
    <location>
        <begin position="381"/>
        <end position="443"/>
    </location>
</feature>
<dbReference type="SUPFAM" id="SSF58038">
    <property type="entry name" value="SNARE fusion complex"/>
    <property type="match status" value="2"/>
</dbReference>
<protein>
    <submittedName>
        <fullName evidence="4">Protein transport protein S9 plasma membrane t-SNARE</fullName>
    </submittedName>
</protein>
<comment type="caution">
    <text evidence="4">The sequence shown here is derived from an EMBL/GenBank/DDBJ whole genome shotgun (WGS) entry which is preliminary data.</text>
</comment>
<name>A0ABR3GMW8_9PEZI</name>
<dbReference type="Proteomes" id="UP001447188">
    <property type="component" value="Unassembled WGS sequence"/>
</dbReference>
<gene>
    <name evidence="4" type="primary">SEC9_2</name>
    <name evidence="4" type="ORF">Q9L58_003753</name>
</gene>
<dbReference type="PROSITE" id="PS50192">
    <property type="entry name" value="T_SNARE"/>
    <property type="match status" value="1"/>
</dbReference>
<proteinExistence type="inferred from homology"/>